<keyword evidence="4" id="KW-1185">Reference proteome</keyword>
<keyword evidence="1" id="KW-0732">Signal</keyword>
<feature type="signal peptide" evidence="1">
    <location>
        <begin position="1"/>
        <end position="20"/>
    </location>
</feature>
<dbReference type="Proteomes" id="UP000070720">
    <property type="component" value="Chromosome 1"/>
</dbReference>
<reference evidence="3 4" key="1">
    <citation type="journal article" date="2007" name="Science">
        <title>The Fusarium graminearum genome reveals a link between localized polymorphism and pathogen specialization.</title>
        <authorList>
            <person name="Cuomo C.A."/>
            <person name="Gueldener U."/>
            <person name="Xu J.-R."/>
            <person name="Trail F."/>
            <person name="Turgeon B.G."/>
            <person name="Di Pietro A."/>
            <person name="Walton J.D."/>
            <person name="Ma L.-J."/>
            <person name="Baker S.E."/>
            <person name="Rep M."/>
            <person name="Adam G."/>
            <person name="Antoniw J."/>
            <person name="Baldwin T."/>
            <person name="Calvo S.E."/>
            <person name="Chang Y.-L."/>
            <person name="DeCaprio D."/>
            <person name="Gale L.R."/>
            <person name="Gnerre S."/>
            <person name="Goswami R.S."/>
            <person name="Hammond-Kosack K."/>
            <person name="Harris L.J."/>
            <person name="Hilburn K."/>
            <person name="Kennell J.C."/>
            <person name="Kroken S."/>
            <person name="Magnuson J.K."/>
            <person name="Mannhaupt G."/>
            <person name="Mauceli E.W."/>
            <person name="Mewes H.-W."/>
            <person name="Mitterbauer R."/>
            <person name="Muehlbauer G."/>
            <person name="Muensterkoetter M."/>
            <person name="Nelson D."/>
            <person name="O'Donnell K."/>
            <person name="Ouellet T."/>
            <person name="Qi W."/>
            <person name="Quesneville H."/>
            <person name="Roncero M.I.G."/>
            <person name="Seong K.-Y."/>
            <person name="Tetko I.V."/>
            <person name="Urban M."/>
            <person name="Waalwijk C."/>
            <person name="Ward T.J."/>
            <person name="Yao J."/>
            <person name="Birren B.W."/>
            <person name="Kistler H.C."/>
        </authorList>
    </citation>
    <scope>NUCLEOTIDE SEQUENCE [LARGE SCALE GENOMIC DNA]</scope>
    <source>
        <strain evidence="4">ATCC MYA-4620 / CBS 123657 / FGSC 9075 / NRRL 31084 / PH-1</strain>
        <strain evidence="3">PH-1 / ATCC MYA-4620 / FGSC 9075 / NRRL 31084</strain>
    </source>
</reference>
<evidence type="ECO:0000256" key="1">
    <source>
        <dbReference type="SAM" id="SignalP"/>
    </source>
</evidence>
<evidence type="ECO:0000313" key="3">
    <source>
        <dbReference type="EnsemblFungi" id="CEF73230"/>
    </source>
</evidence>
<dbReference type="VEuPathDB" id="FungiDB:FGRAMPH1_01G02857"/>
<reference evidence="3 4" key="2">
    <citation type="journal article" date="2010" name="Nature">
        <title>Comparative genomics reveals mobile pathogenicity chromosomes in Fusarium.</title>
        <authorList>
            <person name="Ma L.J."/>
            <person name="van der Does H.C."/>
            <person name="Borkovich K.A."/>
            <person name="Coleman J.J."/>
            <person name="Daboussi M.J."/>
            <person name="Di Pietro A."/>
            <person name="Dufresne M."/>
            <person name="Freitag M."/>
            <person name="Grabherr M."/>
            <person name="Henrissat B."/>
            <person name="Houterman P.M."/>
            <person name="Kang S."/>
            <person name="Shim W.B."/>
            <person name="Woloshuk C."/>
            <person name="Xie X."/>
            <person name="Xu J.R."/>
            <person name="Antoniw J."/>
            <person name="Baker S.E."/>
            <person name="Bluhm B.H."/>
            <person name="Breakspear A."/>
            <person name="Brown D.W."/>
            <person name="Butchko R.A."/>
            <person name="Chapman S."/>
            <person name="Coulson R."/>
            <person name="Coutinho P.M."/>
            <person name="Danchin E.G."/>
            <person name="Diener A."/>
            <person name="Gale L.R."/>
            <person name="Gardiner D.M."/>
            <person name="Goff S."/>
            <person name="Hammond-Kosack K.E."/>
            <person name="Hilburn K."/>
            <person name="Hua-Van A."/>
            <person name="Jonkers W."/>
            <person name="Kazan K."/>
            <person name="Kodira C.D."/>
            <person name="Koehrsen M."/>
            <person name="Kumar L."/>
            <person name="Lee Y.H."/>
            <person name="Li L."/>
            <person name="Manners J.M."/>
            <person name="Miranda-Saavedra D."/>
            <person name="Mukherjee M."/>
            <person name="Park G."/>
            <person name="Park J."/>
            <person name="Park S.Y."/>
            <person name="Proctor R.H."/>
            <person name="Regev A."/>
            <person name="Ruiz-Roldan M.C."/>
            <person name="Sain D."/>
            <person name="Sakthikumar S."/>
            <person name="Sykes S."/>
            <person name="Schwartz D.C."/>
            <person name="Turgeon B.G."/>
            <person name="Wapinski I."/>
            <person name="Yoder O."/>
            <person name="Young S."/>
            <person name="Zeng Q."/>
            <person name="Zhou S."/>
            <person name="Galagan J."/>
            <person name="Cuomo C.A."/>
            <person name="Kistler H.C."/>
            <person name="Rep M."/>
        </authorList>
    </citation>
    <scope>GENOME REANNOTATION</scope>
    <source>
        <strain evidence="4">ATCC MYA-4620 / CBS 123657 / FGSC 9075 / NRRL 31084 / PH-1</strain>
        <strain evidence="3">PH-1 / ATCC MYA-4620 / FGSC 9075 / NRRL 31084</strain>
    </source>
</reference>
<proteinExistence type="predicted"/>
<dbReference type="InParanoid" id="A0A098D442"/>
<feature type="chain" id="PRO_5010018608" evidence="1">
    <location>
        <begin position="21"/>
        <end position="43"/>
    </location>
</feature>
<evidence type="ECO:0000313" key="4">
    <source>
        <dbReference type="Proteomes" id="UP000070720"/>
    </source>
</evidence>
<evidence type="ECO:0000313" key="2">
    <source>
        <dbReference type="EMBL" id="CEF73230.1"/>
    </source>
</evidence>
<dbReference type="EnsemblFungi" id="CEF73230">
    <property type="protein sequence ID" value="CEF73230"/>
    <property type="gene ID" value="FGRRES_15116_M"/>
</dbReference>
<dbReference type="AlphaFoldDB" id="A0A098D442"/>
<organism evidence="2 4">
    <name type="scientific">Gibberella zeae (strain ATCC MYA-4620 / CBS 123657 / FGSC 9075 / NRRL 31084 / PH-1)</name>
    <name type="common">Wheat head blight fungus</name>
    <name type="synonym">Fusarium graminearum</name>
    <dbReference type="NCBI Taxonomy" id="229533"/>
    <lineage>
        <taxon>Eukaryota</taxon>
        <taxon>Fungi</taxon>
        <taxon>Dikarya</taxon>
        <taxon>Ascomycota</taxon>
        <taxon>Pezizomycotina</taxon>
        <taxon>Sordariomycetes</taxon>
        <taxon>Hypocreomycetidae</taxon>
        <taxon>Hypocreales</taxon>
        <taxon>Nectriaceae</taxon>
        <taxon>Fusarium</taxon>
    </lineage>
</organism>
<protein>
    <submittedName>
        <fullName evidence="2">Chromosome 1, complete genome</fullName>
    </submittedName>
</protein>
<name>A0A098D442_GIBZE</name>
<reference evidence="2 4" key="3">
    <citation type="journal article" date="2015" name="BMC Genomics">
        <title>The completed genome sequence of the pathogenic ascomycete fungus Fusarium graminearum.</title>
        <authorList>
            <person name="King R."/>
            <person name="Urban M."/>
            <person name="Hammond-Kosack M.C."/>
            <person name="Hassani-Pak K."/>
            <person name="Hammond-Kosack K.E."/>
        </authorList>
    </citation>
    <scope>NUCLEOTIDE SEQUENCE [LARGE SCALE GENOMIC DNA]</scope>
    <source>
        <strain evidence="4">ATCC MYA-4620 / CBS 123657 / FGSC 9075 / NRRL 31084 / PH-1</strain>
        <strain evidence="2">PH-1</strain>
    </source>
</reference>
<gene>
    <name evidence="2" type="ORF">FGRAMPH1_01T02857</name>
</gene>
<accession>A0A098D442</accession>
<accession>A0A0E0RPQ5</accession>
<reference evidence="3" key="4">
    <citation type="submission" date="2017-01" db="UniProtKB">
        <authorList>
            <consortium name="EnsemblFungi"/>
        </authorList>
    </citation>
    <scope>IDENTIFICATION</scope>
    <source>
        <strain evidence="3">PH-1 / ATCC MYA-4620 / FGSC 9075 / NRRL 31084</strain>
    </source>
</reference>
<sequence length="43" mass="5009">MHGAWLQLWVQFQLLCRLHAALLPAHLHYVGRYVPDPRLHPGP</sequence>
<dbReference type="EMBL" id="HG970332">
    <property type="protein sequence ID" value="CEF73230.1"/>
    <property type="molecule type" value="Genomic_DNA"/>
</dbReference>